<dbReference type="InterPro" id="IPR018170">
    <property type="entry name" value="Aldo/ket_reductase_CS"/>
</dbReference>
<gene>
    <name evidence="9" type="ORF">APZ42_021391</name>
</gene>
<dbReference type="SUPFAM" id="SSF51430">
    <property type="entry name" value="NAD(P)-linked oxidoreductase"/>
    <property type="match status" value="1"/>
</dbReference>
<feature type="binding site" evidence="5">
    <location>
        <position position="110"/>
    </location>
    <ligand>
        <name>substrate</name>
    </ligand>
</feature>
<evidence type="ECO:0000256" key="1">
    <source>
        <dbReference type="ARBA" id="ARBA00007905"/>
    </source>
</evidence>
<dbReference type="PROSITE" id="PS00062">
    <property type="entry name" value="ALDOKETO_REDUCTASE_2"/>
    <property type="match status" value="1"/>
</dbReference>
<feature type="active site" description="Proton donor" evidence="4">
    <location>
        <position position="48"/>
    </location>
</feature>
<evidence type="ECO:0000313" key="8">
    <source>
        <dbReference type="EMBL" id="JAN26965.1"/>
    </source>
</evidence>
<dbReference type="GO" id="GO:0016616">
    <property type="term" value="F:oxidoreductase activity, acting on the CH-OH group of donors, NAD or NADP as acceptor"/>
    <property type="evidence" value="ECO:0007669"/>
    <property type="project" value="UniProtKB-ARBA"/>
</dbReference>
<dbReference type="InterPro" id="IPR023210">
    <property type="entry name" value="NADP_OxRdtase_dom"/>
</dbReference>
<sequence>MAVNLRNGVSMPLIGFGTFRIKGREAILRCLEAALKSGYRLIDSAAIYHNEEDIGSALEELLPKFNLQRTDLFLTSKLSPRNQGYQPCIDSVKRSLGLMKTSYLDLYLIHWPGTGGKKVDNVVNIQMRQESWKALEDCYDKGLIKAIGVSNYCLKHLEEMKSYARTFPHVLQVEHHPHYVQPELVEYCAHHKIHYQAYSSLGTTVDGNCNPLLNNEVVKEIAKNHNKSPAQILLRWATQQGIGVLPKSLDPVHIEENISLDFLLDEKEINRLNTLDTRCKYAWDPSIVI</sequence>
<dbReference type="InterPro" id="IPR036812">
    <property type="entry name" value="NAD(P)_OxRdtase_dom_sf"/>
</dbReference>
<dbReference type="EMBL" id="GDIQ01067772">
    <property type="protein sequence ID" value="JAN26965.1"/>
    <property type="molecule type" value="Transcribed_RNA"/>
</dbReference>
<feature type="domain" description="NADP-dependent oxidoreductase" evidence="7">
    <location>
        <begin position="14"/>
        <end position="275"/>
    </location>
</feature>
<dbReference type="Proteomes" id="UP000076858">
    <property type="component" value="Unassembled WGS sequence"/>
</dbReference>
<keyword evidence="10" id="KW-1185">Reference proteome</keyword>
<keyword evidence="2" id="KW-0521">NADP</keyword>
<keyword evidence="3" id="KW-0560">Oxidoreductase</keyword>
<evidence type="ECO:0000256" key="4">
    <source>
        <dbReference type="PIRSR" id="PIRSR000097-1"/>
    </source>
</evidence>
<dbReference type="AlphaFoldDB" id="A0A0N8DCE1"/>
<dbReference type="STRING" id="35525.A0A0N8DCE1"/>
<dbReference type="FunFam" id="3.20.20.100:FF:000002">
    <property type="entry name" value="2,5-diketo-D-gluconic acid reductase A"/>
    <property type="match status" value="1"/>
</dbReference>
<dbReference type="PANTHER" id="PTHR43827:SF3">
    <property type="entry name" value="NADP-DEPENDENT OXIDOREDUCTASE DOMAIN-CONTAINING PROTEIN"/>
    <property type="match status" value="1"/>
</dbReference>
<dbReference type="Pfam" id="PF00248">
    <property type="entry name" value="Aldo_ket_red"/>
    <property type="match status" value="1"/>
</dbReference>
<organism evidence="9 10">
    <name type="scientific">Daphnia magna</name>
    <dbReference type="NCBI Taxonomy" id="35525"/>
    <lineage>
        <taxon>Eukaryota</taxon>
        <taxon>Metazoa</taxon>
        <taxon>Ecdysozoa</taxon>
        <taxon>Arthropoda</taxon>
        <taxon>Crustacea</taxon>
        <taxon>Branchiopoda</taxon>
        <taxon>Diplostraca</taxon>
        <taxon>Cladocera</taxon>
        <taxon>Anomopoda</taxon>
        <taxon>Daphniidae</taxon>
        <taxon>Daphnia</taxon>
    </lineage>
</organism>
<dbReference type="PIRSF" id="PIRSF000097">
    <property type="entry name" value="AKR"/>
    <property type="match status" value="1"/>
</dbReference>
<reference evidence="9 10" key="2">
    <citation type="submission" date="2016-03" db="EMBL/GenBank/DDBJ databases">
        <title>EvidentialGene: Evidence-directed Construction of Genes on Genomes.</title>
        <authorList>
            <person name="Gilbert D.G."/>
            <person name="Choi J.-H."/>
            <person name="Mockaitis K."/>
            <person name="Colbourne J."/>
            <person name="Pfrender M."/>
        </authorList>
    </citation>
    <scope>NUCLEOTIDE SEQUENCE [LARGE SCALE GENOMIC DNA]</scope>
    <source>
        <strain evidence="9 10">Xinb3</strain>
        <tissue evidence="9">Complete organism</tissue>
    </source>
</reference>
<protein>
    <submittedName>
        <fullName evidence="9">Aldo-keto reductase family 4 member C9</fullName>
    </submittedName>
</protein>
<proteinExistence type="inferred from homology"/>
<dbReference type="CDD" id="cd19136">
    <property type="entry name" value="AKR_DrGR-like"/>
    <property type="match status" value="1"/>
</dbReference>
<evidence type="ECO:0000256" key="3">
    <source>
        <dbReference type="ARBA" id="ARBA00023002"/>
    </source>
</evidence>
<evidence type="ECO:0000313" key="9">
    <source>
        <dbReference type="EMBL" id="KZS13446.1"/>
    </source>
</evidence>
<reference evidence="8" key="1">
    <citation type="submission" date="2015-10" db="EMBL/GenBank/DDBJ databases">
        <title>EvidentialGene: Evidence-directed Construction of Complete mRNA Transcriptomes without Genomes.</title>
        <authorList>
            <person name="Gilbert D.G."/>
        </authorList>
    </citation>
    <scope>NUCLEOTIDE SEQUENCE</scope>
</reference>
<evidence type="ECO:0000313" key="10">
    <source>
        <dbReference type="Proteomes" id="UP000076858"/>
    </source>
</evidence>
<feature type="site" description="Lowers pKa of active site Tyr" evidence="6">
    <location>
        <position position="77"/>
    </location>
</feature>
<dbReference type="EMBL" id="LRGB01001151">
    <property type="protein sequence ID" value="KZS13446.1"/>
    <property type="molecule type" value="Genomic_DNA"/>
</dbReference>
<name>A0A0N8DCE1_9CRUS</name>
<evidence type="ECO:0000256" key="5">
    <source>
        <dbReference type="PIRSR" id="PIRSR000097-2"/>
    </source>
</evidence>
<evidence type="ECO:0000256" key="6">
    <source>
        <dbReference type="PIRSR" id="PIRSR000097-3"/>
    </source>
</evidence>
<accession>A0A0N8DCE1</accession>
<evidence type="ECO:0000256" key="2">
    <source>
        <dbReference type="ARBA" id="ARBA00022857"/>
    </source>
</evidence>
<comment type="similarity">
    <text evidence="1">Belongs to the aldo/keto reductase family.</text>
</comment>
<dbReference type="InterPro" id="IPR020471">
    <property type="entry name" value="AKR"/>
</dbReference>
<evidence type="ECO:0000259" key="7">
    <source>
        <dbReference type="Pfam" id="PF00248"/>
    </source>
</evidence>
<dbReference type="OrthoDB" id="416253at2759"/>
<dbReference type="PRINTS" id="PR00069">
    <property type="entry name" value="ALDKETRDTASE"/>
</dbReference>
<dbReference type="PROSITE" id="PS00798">
    <property type="entry name" value="ALDOKETO_REDUCTASE_1"/>
    <property type="match status" value="1"/>
</dbReference>
<dbReference type="PANTHER" id="PTHR43827">
    <property type="entry name" value="2,5-DIKETO-D-GLUCONIC ACID REDUCTASE"/>
    <property type="match status" value="1"/>
</dbReference>
<dbReference type="Gene3D" id="3.20.20.100">
    <property type="entry name" value="NADP-dependent oxidoreductase domain"/>
    <property type="match status" value="1"/>
</dbReference>